<dbReference type="InterPro" id="IPR036388">
    <property type="entry name" value="WH-like_DNA-bd_sf"/>
</dbReference>
<dbReference type="PANTHER" id="PTHR43537:SF5">
    <property type="entry name" value="UXU OPERON TRANSCRIPTIONAL REGULATOR"/>
    <property type="match status" value="1"/>
</dbReference>
<dbReference type="PANTHER" id="PTHR43537">
    <property type="entry name" value="TRANSCRIPTIONAL REGULATOR, GNTR FAMILY"/>
    <property type="match status" value="1"/>
</dbReference>
<dbReference type="Pfam" id="PF07729">
    <property type="entry name" value="FCD"/>
    <property type="match status" value="1"/>
</dbReference>
<organism evidence="5 6">
    <name type="scientific">Actinomadura namibiensis</name>
    <dbReference type="NCBI Taxonomy" id="182080"/>
    <lineage>
        <taxon>Bacteria</taxon>
        <taxon>Bacillati</taxon>
        <taxon>Actinomycetota</taxon>
        <taxon>Actinomycetes</taxon>
        <taxon>Streptosporangiales</taxon>
        <taxon>Thermomonosporaceae</taxon>
        <taxon>Actinomadura</taxon>
    </lineage>
</organism>
<evidence type="ECO:0000256" key="3">
    <source>
        <dbReference type="ARBA" id="ARBA00023163"/>
    </source>
</evidence>
<sequence>MTEPLVRTTVTQRAIDQLKQKIASGELRPGQRLPTERDLAAGLGLSRSSMREAIRALTTLGVLESRHGAGVYVTSLEPGDLLETFGFLTEMSRGSSLVDLLQIRRILEPAAAATAAARRTDADLAAIEAHLTAMERAAEVEEFVTADLAFHRAVVAAAGNPALSAVVEGLSTPTFRARVWRGRRDAGAIPRMHEEHRRIFGALAARDPEAARAAAGVHIGEVEGWLRANLDVAP</sequence>
<evidence type="ECO:0000313" key="5">
    <source>
        <dbReference type="EMBL" id="MBA8957202.1"/>
    </source>
</evidence>
<proteinExistence type="predicted"/>
<dbReference type="InterPro" id="IPR000524">
    <property type="entry name" value="Tscrpt_reg_HTH_GntR"/>
</dbReference>
<accession>A0A7W3LZS0</accession>
<dbReference type="PROSITE" id="PS50949">
    <property type="entry name" value="HTH_GNTR"/>
    <property type="match status" value="1"/>
</dbReference>
<reference evidence="5 6" key="1">
    <citation type="submission" date="2020-08" db="EMBL/GenBank/DDBJ databases">
        <title>Genomic Encyclopedia of Type Strains, Phase IV (KMG-IV): sequencing the most valuable type-strain genomes for metagenomic binning, comparative biology and taxonomic classification.</title>
        <authorList>
            <person name="Goeker M."/>
        </authorList>
    </citation>
    <scope>NUCLEOTIDE SEQUENCE [LARGE SCALE GENOMIC DNA]</scope>
    <source>
        <strain evidence="5 6">DSM 44197</strain>
    </source>
</reference>
<dbReference type="AlphaFoldDB" id="A0A7W3LZS0"/>
<protein>
    <submittedName>
        <fullName evidence="5">DNA-binding FadR family transcriptional regulator</fullName>
    </submittedName>
</protein>
<dbReference type="RefSeq" id="WP_182849047.1">
    <property type="nucleotide sequence ID" value="NZ_BAAALP010000041.1"/>
</dbReference>
<evidence type="ECO:0000259" key="4">
    <source>
        <dbReference type="PROSITE" id="PS50949"/>
    </source>
</evidence>
<dbReference type="SMART" id="SM00345">
    <property type="entry name" value="HTH_GNTR"/>
    <property type="match status" value="1"/>
</dbReference>
<comment type="caution">
    <text evidence="5">The sequence shown here is derived from an EMBL/GenBank/DDBJ whole genome shotgun (WGS) entry which is preliminary data.</text>
</comment>
<name>A0A7W3LZS0_ACTNM</name>
<dbReference type="Proteomes" id="UP000572680">
    <property type="component" value="Unassembled WGS sequence"/>
</dbReference>
<dbReference type="Gene3D" id="1.20.120.530">
    <property type="entry name" value="GntR ligand-binding domain-like"/>
    <property type="match status" value="1"/>
</dbReference>
<evidence type="ECO:0000256" key="1">
    <source>
        <dbReference type="ARBA" id="ARBA00023015"/>
    </source>
</evidence>
<keyword evidence="6" id="KW-1185">Reference proteome</keyword>
<dbReference type="EMBL" id="JACJIA010000021">
    <property type="protein sequence ID" value="MBA8957202.1"/>
    <property type="molecule type" value="Genomic_DNA"/>
</dbReference>
<evidence type="ECO:0000256" key="2">
    <source>
        <dbReference type="ARBA" id="ARBA00023125"/>
    </source>
</evidence>
<dbReference type="GO" id="GO:0003677">
    <property type="term" value="F:DNA binding"/>
    <property type="evidence" value="ECO:0007669"/>
    <property type="project" value="UniProtKB-KW"/>
</dbReference>
<dbReference type="GO" id="GO:0003700">
    <property type="term" value="F:DNA-binding transcription factor activity"/>
    <property type="evidence" value="ECO:0007669"/>
    <property type="project" value="InterPro"/>
</dbReference>
<dbReference type="SMART" id="SM00895">
    <property type="entry name" value="FCD"/>
    <property type="match status" value="1"/>
</dbReference>
<dbReference type="CDD" id="cd07377">
    <property type="entry name" value="WHTH_GntR"/>
    <property type="match status" value="1"/>
</dbReference>
<keyword evidence="1" id="KW-0805">Transcription regulation</keyword>
<dbReference type="InterPro" id="IPR011711">
    <property type="entry name" value="GntR_C"/>
</dbReference>
<dbReference type="Pfam" id="PF00392">
    <property type="entry name" value="GntR"/>
    <property type="match status" value="1"/>
</dbReference>
<dbReference type="PRINTS" id="PR00035">
    <property type="entry name" value="HTHGNTR"/>
</dbReference>
<dbReference type="SUPFAM" id="SSF48008">
    <property type="entry name" value="GntR ligand-binding domain-like"/>
    <property type="match status" value="1"/>
</dbReference>
<dbReference type="Gene3D" id="1.10.10.10">
    <property type="entry name" value="Winged helix-like DNA-binding domain superfamily/Winged helix DNA-binding domain"/>
    <property type="match status" value="1"/>
</dbReference>
<evidence type="ECO:0000313" key="6">
    <source>
        <dbReference type="Proteomes" id="UP000572680"/>
    </source>
</evidence>
<dbReference type="SUPFAM" id="SSF46785">
    <property type="entry name" value="Winged helix' DNA-binding domain"/>
    <property type="match status" value="1"/>
</dbReference>
<dbReference type="InterPro" id="IPR036390">
    <property type="entry name" value="WH_DNA-bd_sf"/>
</dbReference>
<keyword evidence="2 5" id="KW-0238">DNA-binding</keyword>
<gene>
    <name evidence="5" type="ORF">HNR61_008895</name>
</gene>
<feature type="domain" description="HTH gntR-type" evidence="4">
    <location>
        <begin position="8"/>
        <end position="76"/>
    </location>
</feature>
<dbReference type="InterPro" id="IPR008920">
    <property type="entry name" value="TF_FadR/GntR_C"/>
</dbReference>
<keyword evidence="3" id="KW-0804">Transcription</keyword>